<dbReference type="AlphaFoldDB" id="A0A1M7UFL3"/>
<proteinExistence type="predicted"/>
<evidence type="ECO:0000313" key="3">
    <source>
        <dbReference type="Proteomes" id="UP000184428"/>
    </source>
</evidence>
<sequence>MVSSGCSGGYSLPVPGPGPADLSAARRTADLDAVAGAAAVLARLDRRVRIGLVPGDREHAVPLAEQVLAEEGEVQPHGTP</sequence>
<name>A0A1M7UFL3_9ACTN</name>
<dbReference type="EMBL" id="FRDM01000017">
    <property type="protein sequence ID" value="SHN81720.1"/>
    <property type="molecule type" value="Genomic_DNA"/>
</dbReference>
<reference evidence="2 3" key="1">
    <citation type="submission" date="2016-12" db="EMBL/GenBank/DDBJ databases">
        <authorList>
            <person name="Song W.-J."/>
            <person name="Kurnit D.M."/>
        </authorList>
    </citation>
    <scope>NUCLEOTIDE SEQUENCE [LARGE SCALE GENOMIC DNA]</scope>
    <source>
        <strain evidence="2 3">DSM 43162</strain>
    </source>
</reference>
<feature type="region of interest" description="Disordered" evidence="1">
    <location>
        <begin position="1"/>
        <end position="22"/>
    </location>
</feature>
<evidence type="ECO:0000313" key="2">
    <source>
        <dbReference type="EMBL" id="SHN81720.1"/>
    </source>
</evidence>
<gene>
    <name evidence="2" type="ORF">SAMN05660350_03147</name>
</gene>
<accession>A0A1M7UFL3</accession>
<organism evidence="2 3">
    <name type="scientific">Geodermatophilus obscurus</name>
    <dbReference type="NCBI Taxonomy" id="1861"/>
    <lineage>
        <taxon>Bacteria</taxon>
        <taxon>Bacillati</taxon>
        <taxon>Actinomycetota</taxon>
        <taxon>Actinomycetes</taxon>
        <taxon>Geodermatophilales</taxon>
        <taxon>Geodermatophilaceae</taxon>
        <taxon>Geodermatophilus</taxon>
    </lineage>
</organism>
<evidence type="ECO:0000256" key="1">
    <source>
        <dbReference type="SAM" id="MobiDB-lite"/>
    </source>
</evidence>
<dbReference type="Proteomes" id="UP000184428">
    <property type="component" value="Unassembled WGS sequence"/>
</dbReference>
<protein>
    <submittedName>
        <fullName evidence="2">Uncharacterized protein</fullName>
    </submittedName>
</protein>